<dbReference type="GO" id="GO:0002953">
    <property type="term" value="F:5'-deoxynucleotidase activity"/>
    <property type="evidence" value="ECO:0007669"/>
    <property type="project" value="UniProtKB-EC"/>
</dbReference>
<evidence type="ECO:0000256" key="2">
    <source>
        <dbReference type="ARBA" id="ARBA00001936"/>
    </source>
</evidence>
<evidence type="ECO:0000259" key="8">
    <source>
        <dbReference type="SMART" id="SM00471"/>
    </source>
</evidence>
<dbReference type="Proteomes" id="UP000178735">
    <property type="component" value="Unassembled WGS sequence"/>
</dbReference>
<dbReference type="STRING" id="1817813.A2008_04665"/>
<evidence type="ECO:0000256" key="4">
    <source>
        <dbReference type="ARBA" id="ARBA00011738"/>
    </source>
</evidence>
<evidence type="ECO:0000313" key="10">
    <source>
        <dbReference type="Proteomes" id="UP000178735"/>
    </source>
</evidence>
<reference evidence="9 10" key="1">
    <citation type="journal article" date="2016" name="Nat. Commun.">
        <title>Thousands of microbial genomes shed light on interconnected biogeochemical processes in an aquifer system.</title>
        <authorList>
            <person name="Anantharaman K."/>
            <person name="Brown C.T."/>
            <person name="Hug L.A."/>
            <person name="Sharon I."/>
            <person name="Castelle C.J."/>
            <person name="Probst A.J."/>
            <person name="Thomas B.C."/>
            <person name="Singh A."/>
            <person name="Wilkins M.J."/>
            <person name="Karaoz U."/>
            <person name="Brodie E.L."/>
            <person name="Williams K.H."/>
            <person name="Hubbard S.S."/>
            <person name="Banfield J.F."/>
        </authorList>
    </citation>
    <scope>NUCLEOTIDE SEQUENCE [LARGE SCALE GENOMIC DNA]</scope>
</reference>
<name>A0A1F7WNC7_9BACT</name>
<organism evidence="9 10">
    <name type="scientific">Candidatus Wallbacteria bacterium GWC2_49_35</name>
    <dbReference type="NCBI Taxonomy" id="1817813"/>
    <lineage>
        <taxon>Bacteria</taxon>
        <taxon>Candidatus Walliibacteriota</taxon>
    </lineage>
</organism>
<dbReference type="SMART" id="SM00471">
    <property type="entry name" value="HDc"/>
    <property type="match status" value="1"/>
</dbReference>
<evidence type="ECO:0000256" key="1">
    <source>
        <dbReference type="ARBA" id="ARBA00001638"/>
    </source>
</evidence>
<keyword evidence="6" id="KW-0479">Metal-binding</keyword>
<dbReference type="PANTHER" id="PTHR11845">
    <property type="entry name" value="5'-DEOXYNUCLEOTIDASE HDDC2"/>
    <property type="match status" value="1"/>
</dbReference>
<sequence>MLAFFHELGILKKVPRTGWLWRSIPDCESIADHCYRVNIIAMTLCDYINSRVKKTAERLDFEKVMRMSVLHEICECRTGDIPYPAQKYIGAHVKTSAETMAVRDLTEPLGFMPAGFYSDLWIEFETGASPEGKLVKAADKLEMLLQAVEYEKAGAKTLGDFWKNGVTFTQIAFHPAAEELLAELLKMRD</sequence>
<comment type="cofactor">
    <cofactor evidence="2">
        <name>Mn(2+)</name>
        <dbReference type="ChEBI" id="CHEBI:29035"/>
    </cofactor>
</comment>
<accession>A0A1F7WNC7</accession>
<dbReference type="GO" id="GO:0005737">
    <property type="term" value="C:cytoplasm"/>
    <property type="evidence" value="ECO:0007669"/>
    <property type="project" value="TreeGrafter"/>
</dbReference>
<dbReference type="SUPFAM" id="SSF109604">
    <property type="entry name" value="HD-domain/PDEase-like"/>
    <property type="match status" value="1"/>
</dbReference>
<comment type="catalytic activity">
    <reaction evidence="1">
        <text>a 2'-deoxyribonucleoside 5'-phosphate + H2O = a 2'-deoxyribonucleoside + phosphate</text>
        <dbReference type="Rhea" id="RHEA:36167"/>
        <dbReference type="ChEBI" id="CHEBI:15377"/>
        <dbReference type="ChEBI" id="CHEBI:18274"/>
        <dbReference type="ChEBI" id="CHEBI:43474"/>
        <dbReference type="ChEBI" id="CHEBI:65317"/>
        <dbReference type="EC" id="3.1.3.89"/>
    </reaction>
</comment>
<dbReference type="Gene3D" id="1.10.3210.10">
    <property type="entry name" value="Hypothetical protein af1432"/>
    <property type="match status" value="1"/>
</dbReference>
<keyword evidence="7" id="KW-0378">Hydrolase</keyword>
<dbReference type="Pfam" id="PF13023">
    <property type="entry name" value="HD_3"/>
    <property type="match status" value="1"/>
</dbReference>
<proteinExistence type="predicted"/>
<dbReference type="GO" id="GO:0046872">
    <property type="term" value="F:metal ion binding"/>
    <property type="evidence" value="ECO:0007669"/>
    <property type="project" value="UniProtKB-KW"/>
</dbReference>
<dbReference type="EMBL" id="MGFH01000146">
    <property type="protein sequence ID" value="OGM04344.1"/>
    <property type="molecule type" value="Genomic_DNA"/>
</dbReference>
<comment type="cofactor">
    <cofactor evidence="3">
        <name>Co(2+)</name>
        <dbReference type="ChEBI" id="CHEBI:48828"/>
    </cofactor>
</comment>
<dbReference type="InterPro" id="IPR006674">
    <property type="entry name" value="HD_domain"/>
</dbReference>
<comment type="subunit">
    <text evidence="4">Homodimer.</text>
</comment>
<dbReference type="InterPro" id="IPR039356">
    <property type="entry name" value="YfbR/HDDC2"/>
</dbReference>
<dbReference type="PANTHER" id="PTHR11845:SF13">
    <property type="entry name" value="5'-DEOXYNUCLEOTIDASE HDDC2"/>
    <property type="match status" value="1"/>
</dbReference>
<dbReference type="InterPro" id="IPR003607">
    <property type="entry name" value="HD/PDEase_dom"/>
</dbReference>
<feature type="domain" description="HD/PDEase" evidence="8">
    <location>
        <begin position="26"/>
        <end position="153"/>
    </location>
</feature>
<dbReference type="AlphaFoldDB" id="A0A1F7WNC7"/>
<comment type="caution">
    <text evidence="9">The sequence shown here is derived from an EMBL/GenBank/DDBJ whole genome shotgun (WGS) entry which is preliminary data.</text>
</comment>
<evidence type="ECO:0000256" key="6">
    <source>
        <dbReference type="ARBA" id="ARBA00022723"/>
    </source>
</evidence>
<gene>
    <name evidence="9" type="ORF">A2008_04665</name>
</gene>
<evidence type="ECO:0000256" key="3">
    <source>
        <dbReference type="ARBA" id="ARBA00001941"/>
    </source>
</evidence>
<evidence type="ECO:0000256" key="7">
    <source>
        <dbReference type="ARBA" id="ARBA00022801"/>
    </source>
</evidence>
<protein>
    <recommendedName>
        <fullName evidence="5">5'-deoxynucleotidase</fullName>
        <ecNumber evidence="5">3.1.3.89</ecNumber>
    </recommendedName>
</protein>
<evidence type="ECO:0000313" key="9">
    <source>
        <dbReference type="EMBL" id="OGM04344.1"/>
    </source>
</evidence>
<dbReference type="EC" id="3.1.3.89" evidence="5"/>
<evidence type="ECO:0000256" key="5">
    <source>
        <dbReference type="ARBA" id="ARBA00012964"/>
    </source>
</evidence>